<dbReference type="Pfam" id="PF07690">
    <property type="entry name" value="MFS_1"/>
    <property type="match status" value="1"/>
</dbReference>
<dbReference type="STRING" id="6689.A0A3R7PL59"/>
<dbReference type="SUPFAM" id="SSF103473">
    <property type="entry name" value="MFS general substrate transporter"/>
    <property type="match status" value="1"/>
</dbReference>
<evidence type="ECO:0000256" key="3">
    <source>
        <dbReference type="ARBA" id="ARBA00022692"/>
    </source>
</evidence>
<feature type="transmembrane region" description="Helical" evidence="8">
    <location>
        <begin position="370"/>
        <end position="395"/>
    </location>
</feature>
<dbReference type="GO" id="GO:0015293">
    <property type="term" value="F:symporter activity"/>
    <property type="evidence" value="ECO:0007669"/>
    <property type="project" value="UniProtKB-KW"/>
</dbReference>
<feature type="transmembrane region" description="Helical" evidence="8">
    <location>
        <begin position="500"/>
        <end position="519"/>
    </location>
</feature>
<dbReference type="EMBL" id="QCYY01001776">
    <property type="protein sequence ID" value="ROT75407.1"/>
    <property type="molecule type" value="Genomic_DNA"/>
</dbReference>
<feature type="transmembrane region" description="Helical" evidence="8">
    <location>
        <begin position="325"/>
        <end position="350"/>
    </location>
</feature>
<feature type="transmembrane region" description="Helical" evidence="8">
    <location>
        <begin position="407"/>
        <end position="426"/>
    </location>
</feature>
<dbReference type="FunFam" id="1.20.1250.20:FF:000003">
    <property type="entry name" value="Solute carrier family 17 member 3"/>
    <property type="match status" value="1"/>
</dbReference>
<evidence type="ECO:0000256" key="7">
    <source>
        <dbReference type="SAM" id="MobiDB-lite"/>
    </source>
</evidence>
<feature type="compositionally biased region" description="Polar residues" evidence="7">
    <location>
        <begin position="118"/>
        <end position="129"/>
    </location>
</feature>
<dbReference type="OrthoDB" id="2985014at2759"/>
<feature type="transmembrane region" description="Helical" evidence="8">
    <location>
        <begin position="236"/>
        <end position="260"/>
    </location>
</feature>
<sequence length="563" mass="60699">MVKIGLPYIRTEGQATQAGRVPYPRGVSRVAWGRQRGRQRGSVHVLYKAAAPCQRGVTAHSAARGDGCCTSSSESVCRPSWAMSSTPTTDSSSGASAKASSAGNETVSSAASPAVSPMEQSANSTDVEPSDISLNSDKMMLTGAQKGLVLGAFFYGYFITNIPGGRLAEMYGTKRVFGGAILVGGLLDLLTPVAARIHFGVLIGLRTLIGLSHGMVYPALNVMVAKWIPPLERPRFISFTYMANCLGTIVALPMCGLIIAEVGWPTVFYVSGSMSLVWVVFWMTLMHDTPEEHPRISPEERQYIVDAVKAGTNARNKPKKTPWKSFMLSVPLWATNLAHVGSMFGFNLLLTQLPTYMSSVLGFSIRSNGFLSSLPFLTQFLASVSCGVLGDWLLTREYITVSTSRKMFAFVSHIMTAIVLVTVGYVGCNAALAVALFPVATAFSGAYCSGHMPNHLDLSPNFAGTILGVGNSLAFMVSMCVPVIVGAMTPDQSLQQWQSVFWVTAAVYAATWLIFANFASTEIQPWNFAEDDEKTDMESQKFLENEKKVEIVKNGSADTKEVS</sequence>
<comment type="caution">
    <text evidence="10">The sequence shown here is derived from an EMBL/GenBank/DDBJ whole genome shotgun (WGS) entry which is preliminary data.</text>
</comment>
<evidence type="ECO:0000259" key="9">
    <source>
        <dbReference type="PROSITE" id="PS50850"/>
    </source>
</evidence>
<evidence type="ECO:0000256" key="6">
    <source>
        <dbReference type="ARBA" id="ARBA00023136"/>
    </source>
</evidence>
<dbReference type="PANTHER" id="PTHR11662:SF399">
    <property type="entry name" value="FI19708P1-RELATED"/>
    <property type="match status" value="1"/>
</dbReference>
<keyword evidence="3 8" id="KW-0812">Transmembrane</keyword>
<dbReference type="InterPro" id="IPR011701">
    <property type="entry name" value="MFS"/>
</dbReference>
<keyword evidence="4" id="KW-0769">Symport</keyword>
<evidence type="ECO:0000256" key="4">
    <source>
        <dbReference type="ARBA" id="ARBA00022847"/>
    </source>
</evidence>
<feature type="transmembrane region" description="Helical" evidence="8">
    <location>
        <begin position="201"/>
        <end position="224"/>
    </location>
</feature>
<keyword evidence="2" id="KW-0813">Transport</keyword>
<reference evidence="10 11" key="2">
    <citation type="submission" date="2019-01" db="EMBL/GenBank/DDBJ databases">
        <title>The decoding of complex shrimp genome reveals the adaptation for benthos swimmer, frequently molting mechanism and breeding impact on genome.</title>
        <authorList>
            <person name="Sun Y."/>
            <person name="Gao Y."/>
            <person name="Yu Y."/>
        </authorList>
    </citation>
    <scope>NUCLEOTIDE SEQUENCE [LARGE SCALE GENOMIC DNA]</scope>
    <source>
        <tissue evidence="10">Muscle</tissue>
    </source>
</reference>
<keyword evidence="11" id="KW-1185">Reference proteome</keyword>
<evidence type="ECO:0000256" key="2">
    <source>
        <dbReference type="ARBA" id="ARBA00022448"/>
    </source>
</evidence>
<feature type="compositionally biased region" description="Low complexity" evidence="7">
    <location>
        <begin position="91"/>
        <end position="117"/>
    </location>
</feature>
<dbReference type="InterPro" id="IPR036259">
    <property type="entry name" value="MFS_trans_sf"/>
</dbReference>
<keyword evidence="5 8" id="KW-1133">Transmembrane helix</keyword>
<organism evidence="10 11">
    <name type="scientific">Penaeus vannamei</name>
    <name type="common">Whiteleg shrimp</name>
    <name type="synonym">Litopenaeus vannamei</name>
    <dbReference type="NCBI Taxonomy" id="6689"/>
    <lineage>
        <taxon>Eukaryota</taxon>
        <taxon>Metazoa</taxon>
        <taxon>Ecdysozoa</taxon>
        <taxon>Arthropoda</taxon>
        <taxon>Crustacea</taxon>
        <taxon>Multicrustacea</taxon>
        <taxon>Malacostraca</taxon>
        <taxon>Eumalacostraca</taxon>
        <taxon>Eucarida</taxon>
        <taxon>Decapoda</taxon>
        <taxon>Dendrobranchiata</taxon>
        <taxon>Penaeoidea</taxon>
        <taxon>Penaeidae</taxon>
        <taxon>Penaeus</taxon>
    </lineage>
</organism>
<feature type="domain" description="Major facilitator superfamily (MFS) profile" evidence="9">
    <location>
        <begin position="109"/>
        <end position="523"/>
    </location>
</feature>
<evidence type="ECO:0000313" key="11">
    <source>
        <dbReference type="Proteomes" id="UP000283509"/>
    </source>
</evidence>
<dbReference type="AlphaFoldDB" id="A0A3R7PL59"/>
<name>A0A3R7PL59_PENVA</name>
<dbReference type="Proteomes" id="UP000283509">
    <property type="component" value="Unassembled WGS sequence"/>
</dbReference>
<accession>A0A3R7PL59</accession>
<evidence type="ECO:0000256" key="5">
    <source>
        <dbReference type="ARBA" id="ARBA00022989"/>
    </source>
</evidence>
<comment type="subcellular location">
    <subcellularLocation>
        <location evidence="1">Membrane</location>
        <topology evidence="1">Multi-pass membrane protein</topology>
    </subcellularLocation>
</comment>
<feature type="region of interest" description="Disordered" evidence="7">
    <location>
        <begin position="61"/>
        <end position="129"/>
    </location>
</feature>
<dbReference type="PROSITE" id="PS50850">
    <property type="entry name" value="MFS"/>
    <property type="match status" value="1"/>
</dbReference>
<dbReference type="GO" id="GO:0006820">
    <property type="term" value="P:monoatomic anion transport"/>
    <property type="evidence" value="ECO:0007669"/>
    <property type="project" value="TreeGrafter"/>
</dbReference>
<reference evidence="10 11" key="1">
    <citation type="submission" date="2018-04" db="EMBL/GenBank/DDBJ databases">
        <authorList>
            <person name="Zhang X."/>
            <person name="Yuan J."/>
            <person name="Li F."/>
            <person name="Xiang J."/>
        </authorList>
    </citation>
    <scope>NUCLEOTIDE SEQUENCE [LARGE SCALE GENOMIC DNA]</scope>
    <source>
        <tissue evidence="10">Muscle</tissue>
    </source>
</reference>
<proteinExistence type="predicted"/>
<dbReference type="GO" id="GO:0016020">
    <property type="term" value="C:membrane"/>
    <property type="evidence" value="ECO:0007669"/>
    <property type="project" value="UniProtKB-SubCell"/>
</dbReference>
<feature type="transmembrane region" description="Helical" evidence="8">
    <location>
        <begin position="266"/>
        <end position="285"/>
    </location>
</feature>
<dbReference type="FunFam" id="1.20.1250.20:FF:000157">
    <property type="entry name" value="Inorganic phosphate cotransporter"/>
    <property type="match status" value="1"/>
</dbReference>
<evidence type="ECO:0000313" key="10">
    <source>
        <dbReference type="EMBL" id="ROT75407.1"/>
    </source>
</evidence>
<keyword evidence="6 8" id="KW-0472">Membrane</keyword>
<evidence type="ECO:0000256" key="8">
    <source>
        <dbReference type="SAM" id="Phobius"/>
    </source>
</evidence>
<dbReference type="InterPro" id="IPR050382">
    <property type="entry name" value="MFS_Na/Anion_cotransporter"/>
</dbReference>
<gene>
    <name evidence="10" type="ORF">C7M84_006056</name>
</gene>
<feature type="transmembrane region" description="Helical" evidence="8">
    <location>
        <begin position="176"/>
        <end position="195"/>
    </location>
</feature>
<dbReference type="CDD" id="cd17318">
    <property type="entry name" value="MFS_SLC17"/>
    <property type="match status" value="1"/>
</dbReference>
<dbReference type="PANTHER" id="PTHR11662">
    <property type="entry name" value="SOLUTE CARRIER FAMILY 17"/>
    <property type="match status" value="1"/>
</dbReference>
<dbReference type="InterPro" id="IPR020846">
    <property type="entry name" value="MFS_dom"/>
</dbReference>
<feature type="transmembrane region" description="Helical" evidence="8">
    <location>
        <begin position="462"/>
        <end position="488"/>
    </location>
</feature>
<evidence type="ECO:0000256" key="1">
    <source>
        <dbReference type="ARBA" id="ARBA00004141"/>
    </source>
</evidence>
<protein>
    <submittedName>
        <fullName evidence="10">Putative inorganic phosphate cotransporter isoform X1</fullName>
    </submittedName>
</protein>
<dbReference type="Gene3D" id="1.20.1250.20">
    <property type="entry name" value="MFS general substrate transporter like domains"/>
    <property type="match status" value="2"/>
</dbReference>